<dbReference type="OrthoDB" id="9765151at2"/>
<evidence type="ECO:0000256" key="2">
    <source>
        <dbReference type="HAMAP-Rule" id="MF_01867"/>
    </source>
</evidence>
<dbReference type="InterPro" id="IPR055398">
    <property type="entry name" value="Rossmann-like_BshC"/>
</dbReference>
<evidence type="ECO:0000259" key="3">
    <source>
        <dbReference type="Pfam" id="PF10079"/>
    </source>
</evidence>
<dbReference type="NCBIfam" id="TIGR03998">
    <property type="entry name" value="thiol_BshC"/>
    <property type="match status" value="1"/>
</dbReference>
<dbReference type="HAMAP" id="MF_01867">
    <property type="entry name" value="BshC"/>
    <property type="match status" value="1"/>
</dbReference>
<organism evidence="5 6">
    <name type="scientific">Guptibacillus hwajinpoensis</name>
    <dbReference type="NCBI Taxonomy" id="208199"/>
    <lineage>
        <taxon>Bacteria</taxon>
        <taxon>Bacillati</taxon>
        <taxon>Bacillota</taxon>
        <taxon>Bacilli</taxon>
        <taxon>Bacillales</taxon>
        <taxon>Guptibacillaceae</taxon>
        <taxon>Guptibacillus</taxon>
    </lineage>
</organism>
<keyword evidence="6" id="KW-1185">Reference proteome</keyword>
<dbReference type="PIRSF" id="PIRSF012535">
    <property type="entry name" value="UCP012535"/>
    <property type="match status" value="1"/>
</dbReference>
<dbReference type="Proteomes" id="UP000035996">
    <property type="component" value="Unassembled WGS sequence"/>
</dbReference>
<dbReference type="EMBL" id="LELK01000001">
    <property type="protein sequence ID" value="KMM38773.1"/>
    <property type="molecule type" value="Genomic_DNA"/>
</dbReference>
<evidence type="ECO:0000313" key="5">
    <source>
        <dbReference type="EMBL" id="KMM38773.1"/>
    </source>
</evidence>
<dbReference type="GO" id="GO:0016874">
    <property type="term" value="F:ligase activity"/>
    <property type="evidence" value="ECO:0007669"/>
    <property type="project" value="UniProtKB-UniRule"/>
</dbReference>
<reference evidence="5" key="1">
    <citation type="submission" date="2015-06" db="EMBL/GenBank/DDBJ databases">
        <authorList>
            <person name="Liu B."/>
            <person name="Wang J."/>
            <person name="Zhu Y."/>
            <person name="Liu G."/>
            <person name="Chen Q."/>
            <person name="Zheng C."/>
            <person name="Che J."/>
            <person name="Ge C."/>
            <person name="Shi H."/>
            <person name="Pan Z."/>
            <person name="Liu X."/>
        </authorList>
    </citation>
    <scope>NUCLEOTIDE SEQUENCE [LARGE SCALE GENOMIC DNA]</scope>
    <source>
        <strain evidence="5">DSM 16346</strain>
    </source>
</reference>
<protein>
    <recommendedName>
        <fullName evidence="2">Putative cysteine ligase BshC</fullName>
        <ecNumber evidence="2">6.-.-.-</ecNumber>
    </recommendedName>
</protein>
<dbReference type="InterPro" id="IPR011199">
    <property type="entry name" value="Bacillithiol_biosynth_BshC"/>
</dbReference>
<dbReference type="STRING" id="157733.AB986_05745"/>
<dbReference type="Pfam" id="PF24850">
    <property type="entry name" value="CC_BshC"/>
    <property type="match status" value="1"/>
</dbReference>
<evidence type="ECO:0000313" key="6">
    <source>
        <dbReference type="Proteomes" id="UP000035996"/>
    </source>
</evidence>
<dbReference type="RefSeq" id="WP_048309900.1">
    <property type="nucleotide sequence ID" value="NZ_CP119526.1"/>
</dbReference>
<comment type="function">
    <text evidence="2">Involved in bacillithiol (BSH) biosynthesis. May catalyze the last step of the pathway, the addition of cysteine to glucosamine malate (GlcN-Mal) to generate BSH.</text>
</comment>
<keyword evidence="1 2" id="KW-0436">Ligase</keyword>
<accession>A0A0J6D0C4</accession>
<name>A0A0J6D0C4_9BACL</name>
<dbReference type="AlphaFoldDB" id="A0A0J6D0C4"/>
<evidence type="ECO:0000256" key="1">
    <source>
        <dbReference type="ARBA" id="ARBA00022598"/>
    </source>
</evidence>
<comment type="caution">
    <text evidence="5">The sequence shown here is derived from an EMBL/GenBank/DDBJ whole genome shotgun (WGS) entry which is preliminary data.</text>
</comment>
<proteinExistence type="inferred from homology"/>
<comment type="similarity">
    <text evidence="2">Belongs to the BshC family.</text>
</comment>
<feature type="domain" description="Bacillithiol biosynthesis BshC N-terminal Rossmann-like" evidence="3">
    <location>
        <begin position="1"/>
        <end position="379"/>
    </location>
</feature>
<dbReference type="EC" id="6.-.-.-" evidence="2"/>
<dbReference type="Pfam" id="PF10079">
    <property type="entry name" value="Rossmann-like_BshC"/>
    <property type="match status" value="1"/>
</dbReference>
<evidence type="ECO:0000259" key="4">
    <source>
        <dbReference type="Pfam" id="PF24850"/>
    </source>
</evidence>
<gene>
    <name evidence="2" type="primary">bshC</name>
    <name evidence="5" type="ORF">AB986_05745</name>
</gene>
<dbReference type="PATRIC" id="fig|157733.3.peg.3387"/>
<dbReference type="InterPro" id="IPR055399">
    <property type="entry name" value="CC_BshC"/>
</dbReference>
<sequence>MKLTETFLPGSNVIATDYIAEKKNISAFFDYTYQDLTSYEDRYKELMERDHDRISLTAHLRTFNAKYNANARAMKNIERLTQSNAVTVVAGQQAGVLTGPFYTINKALSVIKLAEEKEKALGVPVVPIFWVAGEDHDYHEVNHIFTYDKNREKKEAVPQKQFTKQALSDIALDQNKLNDWTREVLQRFGETSFTKDLEKWLGDVTNKSNTFVDHFCFMMAELFSKHGLVLVDSGNAEFRELQVDAFKKMIDNNEEINEAVIKQGNHLEEQGYPIGVELDEHQANLFAQVKGERILLERSGSGFEGKTATATFTRDDLLNLAHDHPDELSNNVITRPIMQDAMFPVLAFVAGPGELAYWALLKPAFRIFDYKMPIIVPRLTFTFVERHVQKHLSDLSLSLEEVLQSGISSFKDNYVSDLDDVGIGSTFKDAKAKVEDIHRDLQDLTKLVDSGLERYAEKNGRFLQRQLDLLQNKLYSSIEYKHENDLAKFDEIGLALKPNGAPQERKWNAVYFLNWHGLDFVDRLMELDFTFNEKHKVVIL</sequence>
<feature type="domain" description="Bacillithiol biosynthesis BshC C-terminal coiled-coil" evidence="4">
    <location>
        <begin position="381"/>
        <end position="539"/>
    </location>
</feature>